<dbReference type="Gene3D" id="3.20.20.140">
    <property type="entry name" value="Metal-dependent hydrolases"/>
    <property type="match status" value="1"/>
</dbReference>
<gene>
    <name evidence="3" type="ORF">A7K91_13825</name>
</gene>
<dbReference type="InterPro" id="IPR006680">
    <property type="entry name" value="Amidohydro-rel"/>
</dbReference>
<dbReference type="OrthoDB" id="9771932at2"/>
<sequence>MKIIDAHMHLSHIDSFKQTAAERSFVDYSVEGLLREYEAQGIVLGIGMGVTETAGEGFPDRDAPTPMGLDMVSSYPKSIVYCPGVNPFTLDNAGLDALEKSLQQPEAVGIKIYLGYYPFYAYDALYQPVYELAKRYGVPVVFHTGDTYSERGLLKYSHPLAIDEVAVAHRGVNFMMAHLGDPWVLDGAEIVYKNRNVFADLSGLMVGDAAECARLKDSPLFFSHLRHALVFCDNYEKMLFGTDWPLAPVEPYLQFVKELIPEAYHEDVFYRTALNVFPRIRQRLEL</sequence>
<name>A0A1A5YJT8_9BACL</name>
<dbReference type="Pfam" id="PF04909">
    <property type="entry name" value="Amidohydro_2"/>
    <property type="match status" value="1"/>
</dbReference>
<keyword evidence="4" id="KW-1185">Reference proteome</keyword>
<dbReference type="PANTHER" id="PTHR21240">
    <property type="entry name" value="2-AMINO-3-CARBOXYLMUCONATE-6-SEMIALDEHYDE DECARBOXYLASE"/>
    <property type="match status" value="1"/>
</dbReference>
<dbReference type="SUPFAM" id="SSF51556">
    <property type="entry name" value="Metallo-dependent hydrolases"/>
    <property type="match status" value="1"/>
</dbReference>
<dbReference type="PANTHER" id="PTHR21240:SF19">
    <property type="entry name" value="CATALYTIC_ HYDROLASE"/>
    <property type="match status" value="1"/>
</dbReference>
<reference evidence="3 4" key="1">
    <citation type="submission" date="2016-05" db="EMBL/GenBank/DDBJ databases">
        <title>Paenibacillus oryzae. sp. nov., isolated from the rice root.</title>
        <authorList>
            <person name="Zhang J."/>
            <person name="Zhang X."/>
        </authorList>
    </citation>
    <scope>NUCLEOTIDE SEQUENCE [LARGE SCALE GENOMIC DNA]</scope>
    <source>
        <strain evidence="3 4">1DrF-4</strain>
    </source>
</reference>
<evidence type="ECO:0000259" key="2">
    <source>
        <dbReference type="Pfam" id="PF04909"/>
    </source>
</evidence>
<dbReference type="EMBL" id="LYPA01000054">
    <property type="protein sequence ID" value="OBR65655.1"/>
    <property type="molecule type" value="Genomic_DNA"/>
</dbReference>
<dbReference type="STRING" id="1844972.A7K91_13825"/>
<dbReference type="InterPro" id="IPR032466">
    <property type="entry name" value="Metal_Hydrolase"/>
</dbReference>
<dbReference type="GO" id="GO:0016787">
    <property type="term" value="F:hydrolase activity"/>
    <property type="evidence" value="ECO:0007669"/>
    <property type="project" value="UniProtKB-KW"/>
</dbReference>
<proteinExistence type="predicted"/>
<dbReference type="CDD" id="cd01292">
    <property type="entry name" value="metallo-dependent_hydrolases"/>
    <property type="match status" value="1"/>
</dbReference>
<keyword evidence="3" id="KW-0378">Hydrolase</keyword>
<evidence type="ECO:0000256" key="1">
    <source>
        <dbReference type="ARBA" id="ARBA00023239"/>
    </source>
</evidence>
<protein>
    <submittedName>
        <fullName evidence="3">Amidohydrolase</fullName>
    </submittedName>
</protein>
<accession>A0A1A5YJT8</accession>
<keyword evidence="1" id="KW-0456">Lyase</keyword>
<dbReference type="AlphaFoldDB" id="A0A1A5YJT8"/>
<dbReference type="Proteomes" id="UP000092024">
    <property type="component" value="Unassembled WGS sequence"/>
</dbReference>
<organism evidence="3 4">
    <name type="scientific">Paenibacillus oryzae</name>
    <dbReference type="NCBI Taxonomy" id="1844972"/>
    <lineage>
        <taxon>Bacteria</taxon>
        <taxon>Bacillati</taxon>
        <taxon>Bacillota</taxon>
        <taxon>Bacilli</taxon>
        <taxon>Bacillales</taxon>
        <taxon>Paenibacillaceae</taxon>
        <taxon>Paenibacillus</taxon>
    </lineage>
</organism>
<dbReference type="InterPro" id="IPR032465">
    <property type="entry name" value="ACMSD"/>
</dbReference>
<feature type="domain" description="Amidohydrolase-related" evidence="2">
    <location>
        <begin position="4"/>
        <end position="278"/>
    </location>
</feature>
<dbReference type="RefSeq" id="WP_068682949.1">
    <property type="nucleotide sequence ID" value="NZ_LYPA01000054.1"/>
</dbReference>
<comment type="caution">
    <text evidence="3">The sequence shown here is derived from an EMBL/GenBank/DDBJ whole genome shotgun (WGS) entry which is preliminary data.</text>
</comment>
<evidence type="ECO:0000313" key="3">
    <source>
        <dbReference type="EMBL" id="OBR65655.1"/>
    </source>
</evidence>
<dbReference type="GO" id="GO:0016831">
    <property type="term" value="F:carboxy-lyase activity"/>
    <property type="evidence" value="ECO:0007669"/>
    <property type="project" value="InterPro"/>
</dbReference>
<evidence type="ECO:0000313" key="4">
    <source>
        <dbReference type="Proteomes" id="UP000092024"/>
    </source>
</evidence>